<dbReference type="Gene3D" id="3.10.20.90">
    <property type="entry name" value="Phosphatidylinositol 3-kinase Catalytic Subunit, Chain A, domain 1"/>
    <property type="match status" value="1"/>
</dbReference>
<evidence type="ECO:0000313" key="4">
    <source>
        <dbReference type="RefSeq" id="XP_032807227.1"/>
    </source>
</evidence>
<keyword evidence="3" id="KW-1185">Reference proteome</keyword>
<dbReference type="SUPFAM" id="SSF47031">
    <property type="entry name" value="Second domain of FERM"/>
    <property type="match status" value="1"/>
</dbReference>
<dbReference type="Proteomes" id="UP001318040">
    <property type="component" value="Chromosome 1"/>
</dbReference>
<dbReference type="CDD" id="cd14473">
    <property type="entry name" value="FERM_B-lobe"/>
    <property type="match status" value="1"/>
</dbReference>
<feature type="region of interest" description="Disordered" evidence="1">
    <location>
        <begin position="357"/>
        <end position="380"/>
    </location>
</feature>
<dbReference type="SUPFAM" id="SSF50729">
    <property type="entry name" value="PH domain-like"/>
    <property type="match status" value="1"/>
</dbReference>
<dbReference type="SMART" id="SM01196">
    <property type="entry name" value="FERM_C"/>
    <property type="match status" value="1"/>
</dbReference>
<evidence type="ECO:0000256" key="1">
    <source>
        <dbReference type="SAM" id="MobiDB-lite"/>
    </source>
</evidence>
<dbReference type="Gene3D" id="1.20.80.10">
    <property type="match status" value="1"/>
</dbReference>
<dbReference type="FunFam" id="1.20.80.10:FF:000006">
    <property type="entry name" value="FERM domain-containing protein 5 isoform X1"/>
    <property type="match status" value="1"/>
</dbReference>
<dbReference type="Pfam" id="PF00373">
    <property type="entry name" value="FERM_M"/>
    <property type="match status" value="1"/>
</dbReference>
<dbReference type="Pfam" id="PF09380">
    <property type="entry name" value="FERM_C"/>
    <property type="match status" value="1"/>
</dbReference>
<dbReference type="InterPro" id="IPR018980">
    <property type="entry name" value="FERM_PH-like_C"/>
</dbReference>
<feature type="compositionally biased region" description="Pro residues" evidence="1">
    <location>
        <begin position="322"/>
        <end position="334"/>
    </location>
</feature>
<name>A0AAJ7SZ90_PETMA</name>
<gene>
    <name evidence="4" type="primary">LOC116940938</name>
</gene>
<sequence>MHIHPCPNSNVYLVRGTFIFVQCAQAGGTARALLLRVCERLGLAENPCLGLRHVDSDKQRHWLDLAKSVAKQITTEPPYRVCFRVRVYPSQPAQILDRGVRSFVYLQLKRDISHARLQCPRADAAWLSACALQAELGDFSPAEHGEDYVSRHWFLPRRSERTERLVATLHTDRLRGQGAEEAEWNFLQRAAGLITYGVDPHPCKDESGERVFLAFIPAGFVVFQGGKRVVLLPWPDVLRFRVQEWRLSVYGIQKEKKVLLEYQAETPQAAVHTWQCATHSQRFYRYEAAREMASGRRLLFFWKSRGRHRAGMDGSQSYQAFPRPPRPEAPPPVPNSVSLQSALHLGALRLRSVASADGLDPRDGLDPTDAGDTDDTDDTDETVAFCTDATDTGAGTADAAETAGTTGTAAAADVSGQAGATHTAGGTDTAGATSGTAVCGTDSADAAGTAERGDADASVIGVASSTDTDVLIREEPSRE</sequence>
<dbReference type="GO" id="GO:0031032">
    <property type="term" value="P:actomyosin structure organization"/>
    <property type="evidence" value="ECO:0007669"/>
    <property type="project" value="TreeGrafter"/>
</dbReference>
<evidence type="ECO:0000259" key="2">
    <source>
        <dbReference type="PROSITE" id="PS50057"/>
    </source>
</evidence>
<dbReference type="PANTHER" id="PTHR23280:SF32">
    <property type="entry name" value="FI22325P1"/>
    <property type="match status" value="1"/>
</dbReference>
<dbReference type="InterPro" id="IPR035963">
    <property type="entry name" value="FERM_2"/>
</dbReference>
<dbReference type="SMART" id="SM00295">
    <property type="entry name" value="B41"/>
    <property type="match status" value="1"/>
</dbReference>
<proteinExistence type="predicted"/>
<evidence type="ECO:0000313" key="3">
    <source>
        <dbReference type="Proteomes" id="UP001318040"/>
    </source>
</evidence>
<feature type="region of interest" description="Disordered" evidence="1">
    <location>
        <begin position="312"/>
        <end position="337"/>
    </location>
</feature>
<dbReference type="Pfam" id="PF09379">
    <property type="entry name" value="FERM_N"/>
    <property type="match status" value="1"/>
</dbReference>
<dbReference type="AlphaFoldDB" id="A0AAJ7SZ90"/>
<protein>
    <submittedName>
        <fullName evidence="4">FERM domain-containing protein 3-like isoform X1</fullName>
    </submittedName>
</protein>
<dbReference type="RefSeq" id="XP_032807227.1">
    <property type="nucleotide sequence ID" value="XM_032951336.1"/>
</dbReference>
<reference evidence="4" key="1">
    <citation type="submission" date="2025-08" db="UniProtKB">
        <authorList>
            <consortium name="RefSeq"/>
        </authorList>
    </citation>
    <scope>IDENTIFICATION</scope>
    <source>
        <tissue evidence="4">Sperm</tissue>
    </source>
</reference>
<feature type="region of interest" description="Disordered" evidence="1">
    <location>
        <begin position="441"/>
        <end position="461"/>
    </location>
</feature>
<dbReference type="PRINTS" id="PR00935">
    <property type="entry name" value="BAND41"/>
</dbReference>
<dbReference type="InterPro" id="IPR029071">
    <property type="entry name" value="Ubiquitin-like_domsf"/>
</dbReference>
<dbReference type="GO" id="GO:0005856">
    <property type="term" value="C:cytoskeleton"/>
    <property type="evidence" value="ECO:0007669"/>
    <property type="project" value="TreeGrafter"/>
</dbReference>
<accession>A0AAJ7SZ90</accession>
<dbReference type="InterPro" id="IPR000299">
    <property type="entry name" value="FERM_domain"/>
</dbReference>
<dbReference type="Gene3D" id="2.30.29.30">
    <property type="entry name" value="Pleckstrin-homology domain (PH domain)/Phosphotyrosine-binding domain (PTB)"/>
    <property type="match status" value="1"/>
</dbReference>
<dbReference type="PROSITE" id="PS50057">
    <property type="entry name" value="FERM_3"/>
    <property type="match status" value="1"/>
</dbReference>
<dbReference type="KEGG" id="pmrn:116940938"/>
<dbReference type="SUPFAM" id="SSF54236">
    <property type="entry name" value="Ubiquitin-like"/>
    <property type="match status" value="1"/>
</dbReference>
<dbReference type="InterPro" id="IPR019748">
    <property type="entry name" value="FERM_central"/>
</dbReference>
<dbReference type="InterPro" id="IPR019749">
    <property type="entry name" value="Band_41_domain"/>
</dbReference>
<feature type="compositionally biased region" description="Acidic residues" evidence="1">
    <location>
        <begin position="369"/>
        <end position="380"/>
    </location>
</feature>
<dbReference type="InterPro" id="IPR011993">
    <property type="entry name" value="PH-like_dom_sf"/>
</dbReference>
<dbReference type="PANTHER" id="PTHR23280">
    <property type="entry name" value="4.1 G PROTEIN"/>
    <property type="match status" value="1"/>
</dbReference>
<dbReference type="InterPro" id="IPR014352">
    <property type="entry name" value="FERM/acyl-CoA-bd_prot_sf"/>
</dbReference>
<organism evidence="3 4">
    <name type="scientific">Petromyzon marinus</name>
    <name type="common">Sea lamprey</name>
    <dbReference type="NCBI Taxonomy" id="7757"/>
    <lineage>
        <taxon>Eukaryota</taxon>
        <taxon>Metazoa</taxon>
        <taxon>Chordata</taxon>
        <taxon>Craniata</taxon>
        <taxon>Vertebrata</taxon>
        <taxon>Cyclostomata</taxon>
        <taxon>Hyperoartia</taxon>
        <taxon>Petromyzontiformes</taxon>
        <taxon>Petromyzontidae</taxon>
        <taxon>Petromyzon</taxon>
    </lineage>
</organism>
<feature type="domain" description="FERM" evidence="2">
    <location>
        <begin position="7"/>
        <end position="288"/>
    </location>
</feature>
<dbReference type="InterPro" id="IPR018979">
    <property type="entry name" value="FERM_N"/>
</dbReference>